<dbReference type="Proteomes" id="UP000440096">
    <property type="component" value="Unassembled WGS sequence"/>
</dbReference>
<name>A0A6N7Z7P6_9PSEU</name>
<dbReference type="AlphaFoldDB" id="A0A6N7Z7P6"/>
<comment type="caution">
    <text evidence="1">The sequence shown here is derived from an EMBL/GenBank/DDBJ whole genome shotgun (WGS) entry which is preliminary data.</text>
</comment>
<evidence type="ECO:0000313" key="2">
    <source>
        <dbReference type="Proteomes" id="UP000440096"/>
    </source>
</evidence>
<dbReference type="EMBL" id="WMBA01000044">
    <property type="protein sequence ID" value="MTD57170.1"/>
    <property type="molecule type" value="Genomic_DNA"/>
</dbReference>
<reference evidence="1 2" key="1">
    <citation type="submission" date="2019-11" db="EMBL/GenBank/DDBJ databases">
        <title>Draft genome of Amycolatopsis RM579.</title>
        <authorList>
            <person name="Duangmal K."/>
            <person name="Mingma R."/>
        </authorList>
    </citation>
    <scope>NUCLEOTIDE SEQUENCE [LARGE SCALE GENOMIC DNA]</scope>
    <source>
        <strain evidence="1 2">RM579</strain>
    </source>
</reference>
<accession>A0A6N7Z7P6</accession>
<evidence type="ECO:0000313" key="1">
    <source>
        <dbReference type="EMBL" id="MTD57170.1"/>
    </source>
</evidence>
<keyword evidence="2" id="KW-1185">Reference proteome</keyword>
<gene>
    <name evidence="1" type="ORF">GKO32_24785</name>
</gene>
<dbReference type="RefSeq" id="WP_154759310.1">
    <property type="nucleotide sequence ID" value="NZ_WMBA01000044.1"/>
</dbReference>
<proteinExistence type="predicted"/>
<protein>
    <submittedName>
        <fullName evidence="1">Uncharacterized protein</fullName>
    </submittedName>
</protein>
<sequence length="122" mass="12908">MTVQKSAEHKEVRHGCPFSERQSVVGSPEQCSCAPVEYRAGGGKLATCNLVTKLSPGGLRLVSAGIDVFCVECGAWSQSEEEQEAVWVFDSTGEPICQDCVEILVGCKPGCLDAARTLASAD</sequence>
<organism evidence="1 2">
    <name type="scientific">Amycolatopsis pithecellobii</name>
    <dbReference type="NCBI Taxonomy" id="664692"/>
    <lineage>
        <taxon>Bacteria</taxon>
        <taxon>Bacillati</taxon>
        <taxon>Actinomycetota</taxon>
        <taxon>Actinomycetes</taxon>
        <taxon>Pseudonocardiales</taxon>
        <taxon>Pseudonocardiaceae</taxon>
        <taxon>Amycolatopsis</taxon>
    </lineage>
</organism>